<dbReference type="OrthoDB" id="3540486at2759"/>
<reference evidence="2 3" key="1">
    <citation type="submission" date="2016-03" db="EMBL/GenBank/DDBJ databases">
        <authorList>
            <person name="Ploux O."/>
        </authorList>
    </citation>
    <scope>NUCLEOTIDE SEQUENCE [LARGE SCALE GENOMIC DNA]</scope>
    <source>
        <strain evidence="2 3">UAMH 11012</strain>
    </source>
</reference>
<dbReference type="InterPro" id="IPR045518">
    <property type="entry name" value="2EXR"/>
</dbReference>
<dbReference type="Pfam" id="PF20150">
    <property type="entry name" value="2EXR"/>
    <property type="match status" value="1"/>
</dbReference>
<sequence length="331" mass="38763">MATEASAVPEFHRFSSLPHELRVQIWRWAPRIRVLQLRYNCNPSKLRWEIRRDSVVPDSVDMVCKEARNSATRFLGVLFHPNTDVLLLGDMMFKYRPMQKSFFDIENLDRVRHFACTQSIWLGLRDSSHAFPVEQISPATILRKLKGLVQFTFTVTLEEFDEGFDPDYYNFVDQWGNEDEEYRGWATEAFRNSPDREEEEDDDPGRPYFAPAIAILGEAQPLERDERGRLTKAAKVEAHIRRIAEMNLIPMLRRRESREWKTATLSLHPIENGSAFFGPLYLFEKDVKIVFGGEKVTAPDWKFPRAQIRQLESGRPPVDDQLFSWDYIRFG</sequence>
<name>A0A1L7WSB2_9HELO</name>
<accession>A0A1L7WSB2</accession>
<organism evidence="2 3">
    <name type="scientific">Phialocephala subalpina</name>
    <dbReference type="NCBI Taxonomy" id="576137"/>
    <lineage>
        <taxon>Eukaryota</taxon>
        <taxon>Fungi</taxon>
        <taxon>Dikarya</taxon>
        <taxon>Ascomycota</taxon>
        <taxon>Pezizomycotina</taxon>
        <taxon>Leotiomycetes</taxon>
        <taxon>Helotiales</taxon>
        <taxon>Mollisiaceae</taxon>
        <taxon>Phialocephala</taxon>
        <taxon>Phialocephala fortinii species complex</taxon>
    </lineage>
</organism>
<dbReference type="Proteomes" id="UP000184330">
    <property type="component" value="Unassembled WGS sequence"/>
</dbReference>
<dbReference type="PANTHER" id="PTHR35910:SF6">
    <property type="entry name" value="2EXR DOMAIN-CONTAINING PROTEIN"/>
    <property type="match status" value="1"/>
</dbReference>
<keyword evidence="3" id="KW-1185">Reference proteome</keyword>
<feature type="domain" description="2EXR" evidence="1">
    <location>
        <begin position="11"/>
        <end position="74"/>
    </location>
</feature>
<evidence type="ECO:0000259" key="1">
    <source>
        <dbReference type="Pfam" id="PF20150"/>
    </source>
</evidence>
<dbReference type="EMBL" id="FJOG01000006">
    <property type="protein sequence ID" value="CZR55658.1"/>
    <property type="molecule type" value="Genomic_DNA"/>
</dbReference>
<evidence type="ECO:0000313" key="2">
    <source>
        <dbReference type="EMBL" id="CZR55658.1"/>
    </source>
</evidence>
<dbReference type="AlphaFoldDB" id="A0A1L7WSB2"/>
<protein>
    <recommendedName>
        <fullName evidence="1">2EXR domain-containing protein</fullName>
    </recommendedName>
</protein>
<dbReference type="PANTHER" id="PTHR35910">
    <property type="entry name" value="2EXR DOMAIN-CONTAINING PROTEIN"/>
    <property type="match status" value="1"/>
</dbReference>
<gene>
    <name evidence="2" type="ORF">PAC_05546</name>
</gene>
<evidence type="ECO:0000313" key="3">
    <source>
        <dbReference type="Proteomes" id="UP000184330"/>
    </source>
</evidence>
<proteinExistence type="predicted"/>